<dbReference type="Gene3D" id="1.20.1740.10">
    <property type="entry name" value="Amino acid/polyamine transporter I"/>
    <property type="match status" value="1"/>
</dbReference>
<name>A0A0F0KI97_9MICO</name>
<proteinExistence type="predicted"/>
<dbReference type="PANTHER" id="PTHR42770">
    <property type="entry name" value="AMINO ACID TRANSPORTER-RELATED"/>
    <property type="match status" value="1"/>
</dbReference>
<feature type="transmembrane region" description="Helical" evidence="5">
    <location>
        <begin position="160"/>
        <end position="181"/>
    </location>
</feature>
<gene>
    <name evidence="7" type="primary">puuP_5</name>
    <name evidence="7" type="ORF">RL72_02901</name>
</gene>
<feature type="transmembrane region" description="Helical" evidence="5">
    <location>
        <begin position="422"/>
        <end position="440"/>
    </location>
</feature>
<dbReference type="PANTHER" id="PTHR42770:SF8">
    <property type="entry name" value="PUTRESCINE IMPORTER PUUP"/>
    <property type="match status" value="1"/>
</dbReference>
<feature type="transmembrane region" description="Helical" evidence="5">
    <location>
        <begin position="397"/>
        <end position="416"/>
    </location>
</feature>
<sequence>MAPKVQPLAQGGATLKRTLGLWAIVGLGLGYMTPTIVFDTFGIVSQQTDNLVPLAYVLALVVMMFTAVSYGKIAGAIPSAGSAYTYVRESIHPNLGFLVGWTSLIDYILLPMVNCLIIRNYLEQLIPGIWPGVWVILYCVVVTSIIYLTMRGTSNLNMILIVFAGIVIIAFVALVWVQLAGGAGAGTVVSVTPFFHGGADFGAVLAGATVVCFSFIGFDAVTMYAEEAKHPSIMPKAILYTVILGGAIFLVSSYFTQLRFPDWHQFDDASLTDSSLTQIGDVVGGRVFQIVLTAAGFAATVASGLASHASVSRMLLVMGRNDVLPKKVFGYINPRTHTPTFNVVLVGAICLLAMSFSLDLIASFINFGALIAFTFVNISVIAWFAWRKNLRHTPRDVFRYIVMPVIGMALTGLLWVNLSADALIGGSVWLGIGIVYLVVLTRGFRRKVASFDENDAVTGYNKLPTDALDVLSEEGADPDPDPVVRR</sequence>
<evidence type="ECO:0000256" key="1">
    <source>
        <dbReference type="ARBA" id="ARBA00004141"/>
    </source>
</evidence>
<dbReference type="InterPro" id="IPR004841">
    <property type="entry name" value="AA-permease/SLC12A_dom"/>
</dbReference>
<evidence type="ECO:0000259" key="6">
    <source>
        <dbReference type="Pfam" id="PF00324"/>
    </source>
</evidence>
<feature type="domain" description="Amino acid permease/ SLC12A" evidence="6">
    <location>
        <begin position="28"/>
        <end position="412"/>
    </location>
</feature>
<evidence type="ECO:0000256" key="4">
    <source>
        <dbReference type="ARBA" id="ARBA00023136"/>
    </source>
</evidence>
<reference evidence="7 8" key="1">
    <citation type="submission" date="2015-02" db="EMBL/GenBank/DDBJ databases">
        <title>Draft genome sequences of ten Microbacterium spp. with emphasis on heavy metal contaminated environments.</title>
        <authorList>
            <person name="Corretto E."/>
        </authorList>
    </citation>
    <scope>NUCLEOTIDE SEQUENCE [LARGE SCALE GENOMIC DNA]</scope>
    <source>
        <strain evidence="7 8">DSM 23848</strain>
    </source>
</reference>
<feature type="transmembrane region" description="Helical" evidence="5">
    <location>
        <begin position="201"/>
        <end position="225"/>
    </location>
</feature>
<evidence type="ECO:0000256" key="2">
    <source>
        <dbReference type="ARBA" id="ARBA00022692"/>
    </source>
</evidence>
<dbReference type="GO" id="GO:0016020">
    <property type="term" value="C:membrane"/>
    <property type="evidence" value="ECO:0007669"/>
    <property type="project" value="UniProtKB-SubCell"/>
</dbReference>
<feature type="transmembrane region" description="Helical" evidence="5">
    <location>
        <begin position="339"/>
        <end position="358"/>
    </location>
</feature>
<feature type="transmembrane region" description="Helical" evidence="5">
    <location>
        <begin position="237"/>
        <end position="255"/>
    </location>
</feature>
<organism evidence="7 8">
    <name type="scientific">Microbacterium azadirachtae</name>
    <dbReference type="NCBI Taxonomy" id="582680"/>
    <lineage>
        <taxon>Bacteria</taxon>
        <taxon>Bacillati</taxon>
        <taxon>Actinomycetota</taxon>
        <taxon>Actinomycetes</taxon>
        <taxon>Micrococcales</taxon>
        <taxon>Microbacteriaceae</taxon>
        <taxon>Microbacterium</taxon>
    </lineage>
</organism>
<dbReference type="EMBL" id="JYIT01000083">
    <property type="protein sequence ID" value="KJL19855.1"/>
    <property type="molecule type" value="Genomic_DNA"/>
</dbReference>
<evidence type="ECO:0000256" key="3">
    <source>
        <dbReference type="ARBA" id="ARBA00022989"/>
    </source>
</evidence>
<evidence type="ECO:0000313" key="8">
    <source>
        <dbReference type="Proteomes" id="UP000033448"/>
    </source>
</evidence>
<feature type="transmembrane region" description="Helical" evidence="5">
    <location>
        <begin position="128"/>
        <end position="148"/>
    </location>
</feature>
<keyword evidence="8" id="KW-1185">Reference proteome</keyword>
<evidence type="ECO:0000313" key="7">
    <source>
        <dbReference type="EMBL" id="KJL19855.1"/>
    </source>
</evidence>
<dbReference type="GO" id="GO:0055085">
    <property type="term" value="P:transmembrane transport"/>
    <property type="evidence" value="ECO:0007669"/>
    <property type="project" value="InterPro"/>
</dbReference>
<comment type="subcellular location">
    <subcellularLocation>
        <location evidence="1">Membrane</location>
        <topology evidence="1">Multi-pass membrane protein</topology>
    </subcellularLocation>
</comment>
<feature type="transmembrane region" description="Helical" evidence="5">
    <location>
        <begin position="55"/>
        <end position="74"/>
    </location>
</feature>
<feature type="transmembrane region" description="Helical" evidence="5">
    <location>
        <begin position="290"/>
        <end position="318"/>
    </location>
</feature>
<feature type="transmembrane region" description="Helical" evidence="5">
    <location>
        <begin position="21"/>
        <end position="43"/>
    </location>
</feature>
<evidence type="ECO:0000256" key="5">
    <source>
        <dbReference type="SAM" id="Phobius"/>
    </source>
</evidence>
<keyword evidence="2 5" id="KW-0812">Transmembrane</keyword>
<dbReference type="PATRIC" id="fig|582680.7.peg.2958"/>
<accession>A0A0F0KI97</accession>
<dbReference type="InterPro" id="IPR050367">
    <property type="entry name" value="APC_superfamily"/>
</dbReference>
<dbReference type="Pfam" id="PF00324">
    <property type="entry name" value="AA_permease"/>
    <property type="match status" value="1"/>
</dbReference>
<dbReference type="AlphaFoldDB" id="A0A0F0KI97"/>
<comment type="caution">
    <text evidence="7">The sequence shown here is derived from an EMBL/GenBank/DDBJ whole genome shotgun (WGS) entry which is preliminary data.</text>
</comment>
<protein>
    <submittedName>
        <fullName evidence="7">Putrescine importer PuuP</fullName>
    </submittedName>
</protein>
<keyword evidence="4 5" id="KW-0472">Membrane</keyword>
<keyword evidence="3 5" id="KW-1133">Transmembrane helix</keyword>
<feature type="transmembrane region" description="Helical" evidence="5">
    <location>
        <begin position="95"/>
        <end position="122"/>
    </location>
</feature>
<feature type="transmembrane region" description="Helical" evidence="5">
    <location>
        <begin position="364"/>
        <end position="385"/>
    </location>
</feature>
<dbReference type="PIRSF" id="PIRSF006060">
    <property type="entry name" value="AA_transporter"/>
    <property type="match status" value="1"/>
</dbReference>
<dbReference type="Proteomes" id="UP000033448">
    <property type="component" value="Unassembled WGS sequence"/>
</dbReference>